<evidence type="ECO:0000256" key="16">
    <source>
        <dbReference type="ARBA" id="ARBA00034808"/>
    </source>
</evidence>
<dbReference type="InterPro" id="IPR002121">
    <property type="entry name" value="HRDC_dom"/>
</dbReference>
<dbReference type="SUPFAM" id="SSF47819">
    <property type="entry name" value="HRDC-like"/>
    <property type="match status" value="1"/>
</dbReference>
<dbReference type="FunFam" id="3.40.50.300:FF:000296">
    <property type="entry name" value="ATP-dependent DNA helicase RecQ"/>
    <property type="match status" value="1"/>
</dbReference>
<dbReference type="Gene3D" id="1.10.150.80">
    <property type="entry name" value="HRDC domain"/>
    <property type="match status" value="1"/>
</dbReference>
<dbReference type="InterPro" id="IPR011545">
    <property type="entry name" value="DEAD/DEAH_box_helicase_dom"/>
</dbReference>
<dbReference type="KEGG" id="mfk:E2N92_02500"/>
<dbReference type="Pfam" id="PF09382">
    <property type="entry name" value="RQC"/>
    <property type="match status" value="1"/>
</dbReference>
<dbReference type="GO" id="GO:0030894">
    <property type="term" value="C:replisome"/>
    <property type="evidence" value="ECO:0007669"/>
    <property type="project" value="TreeGrafter"/>
</dbReference>
<evidence type="ECO:0000256" key="15">
    <source>
        <dbReference type="ARBA" id="ARBA00034617"/>
    </source>
</evidence>
<keyword evidence="4" id="KW-0479">Metal-binding</keyword>
<keyword evidence="5" id="KW-0547">Nucleotide-binding</keyword>
<dbReference type="Gene3D" id="3.40.50.300">
    <property type="entry name" value="P-loop containing nucleotide triphosphate hydrolases"/>
    <property type="match status" value="2"/>
</dbReference>
<evidence type="ECO:0000256" key="6">
    <source>
        <dbReference type="ARBA" id="ARBA00022763"/>
    </source>
</evidence>
<accession>A0A8G0ZZM5</accession>
<evidence type="ECO:0000256" key="2">
    <source>
        <dbReference type="ARBA" id="ARBA00001947"/>
    </source>
</evidence>
<evidence type="ECO:0000259" key="20">
    <source>
        <dbReference type="PROSITE" id="PS51194"/>
    </source>
</evidence>
<dbReference type="GO" id="GO:0003677">
    <property type="term" value="F:DNA binding"/>
    <property type="evidence" value="ECO:0007669"/>
    <property type="project" value="UniProtKB-KW"/>
</dbReference>
<sequence>MHTVDALLKKYWGYTAFLPHQKEIITSVLEGRDTVAIMATGGGKSLCYQLPALYLGGLTIVISPLISLMKDQVDDLNLRGIPAAAYNSSLEYRERKEIEEHLRDNTLRLLFISPEKCMQPNFLNFLGRFPVSLIAIDEAHCISEWGHNFRPEYRQLSRLKKHFPTVPVVALTATAVPEVRNDIVRQLKVSDAREFVGSFNRTNLRYSVVPKTNPMALLLAFIGKHRNESGIVYCFSKKETEEISRELKKYGYKALAYHAGLAKTVREKVQDDFIHDNVQIVCATVAFGMGIDKPDVRYVVHYDLPKTVESYYQETGRAGRDGQSSECILFYSRGEYGKVRSMLEHDRSNEGHIRISIRKLQEMVDYCETVGCRRKYLLQYFGEEYAADNCGLCDNCDHPAETVDGTECARTIIACVEHLPTNFGIELIADVLRGSKNAKIRDNRFDLLPVYNTGAEHSKKQYRTWINDLVRQGYLARTGERYPVIALTEKSAEVMGGETRVMLPAPEASAKKRARPLSNEPSDPEERELFLRLKSLRKSIADRDGVPPYIIFPDRSLREMAGARPCDRESFGNISGVGEFKLEKYGPEFISAIEEYVREKGA</sequence>
<evidence type="ECO:0000313" key="22">
    <source>
        <dbReference type="Proteomes" id="UP000826709"/>
    </source>
</evidence>
<dbReference type="SUPFAM" id="SSF46785">
    <property type="entry name" value="Winged helix' DNA-binding domain"/>
    <property type="match status" value="1"/>
</dbReference>
<dbReference type="PROSITE" id="PS51192">
    <property type="entry name" value="HELICASE_ATP_BIND_1"/>
    <property type="match status" value="1"/>
</dbReference>
<dbReference type="EC" id="5.6.2.4" evidence="16"/>
<dbReference type="PANTHER" id="PTHR13710:SF105">
    <property type="entry name" value="ATP-DEPENDENT DNA HELICASE Q1"/>
    <property type="match status" value="1"/>
</dbReference>
<evidence type="ECO:0000256" key="14">
    <source>
        <dbReference type="ARBA" id="ARBA00023235"/>
    </source>
</evidence>
<dbReference type="InterPro" id="IPR044876">
    <property type="entry name" value="HRDC_dom_sf"/>
</dbReference>
<evidence type="ECO:0000259" key="18">
    <source>
        <dbReference type="PROSITE" id="PS50967"/>
    </source>
</evidence>
<dbReference type="OrthoDB" id="114759at2157"/>
<dbReference type="Proteomes" id="UP000826709">
    <property type="component" value="Chromosome"/>
</dbReference>
<keyword evidence="10" id="KW-0067">ATP-binding</keyword>
<dbReference type="PANTHER" id="PTHR13710">
    <property type="entry name" value="DNA HELICASE RECQ FAMILY MEMBER"/>
    <property type="match status" value="1"/>
</dbReference>
<evidence type="ECO:0000256" key="3">
    <source>
        <dbReference type="ARBA" id="ARBA00005446"/>
    </source>
</evidence>
<keyword evidence="12" id="KW-0233">DNA recombination</keyword>
<dbReference type="InterPro" id="IPR014001">
    <property type="entry name" value="Helicase_ATP-bd"/>
</dbReference>
<dbReference type="AlphaFoldDB" id="A0A8G0ZZM5"/>
<keyword evidence="7 21" id="KW-0378">Hydrolase</keyword>
<dbReference type="EMBL" id="CP037968">
    <property type="protein sequence ID" value="QYZ78381.1"/>
    <property type="molecule type" value="Genomic_DNA"/>
</dbReference>
<evidence type="ECO:0000256" key="9">
    <source>
        <dbReference type="ARBA" id="ARBA00022833"/>
    </source>
</evidence>
<dbReference type="GO" id="GO:0006310">
    <property type="term" value="P:DNA recombination"/>
    <property type="evidence" value="ECO:0007669"/>
    <property type="project" value="UniProtKB-KW"/>
</dbReference>
<reference evidence="21" key="1">
    <citation type="journal article" date="2005" name="Int. J. Syst. Evol. Microbiol.">
        <title>Methanofollis formosanus sp. nov., isolated from a fish pond.</title>
        <authorList>
            <person name="Wu S.Y."/>
            <person name="Chen S.C."/>
            <person name="Lai M.C."/>
        </authorList>
    </citation>
    <scope>NUCLEOTIDE SEQUENCE</scope>
    <source>
        <strain evidence="21">ML15</strain>
    </source>
</reference>
<keyword evidence="13" id="KW-0234">DNA repair</keyword>
<dbReference type="GO" id="GO:0006281">
    <property type="term" value="P:DNA repair"/>
    <property type="evidence" value="ECO:0007669"/>
    <property type="project" value="UniProtKB-KW"/>
</dbReference>
<dbReference type="CDD" id="cd17920">
    <property type="entry name" value="DEXHc_RecQ"/>
    <property type="match status" value="1"/>
</dbReference>
<protein>
    <recommendedName>
        <fullName evidence="16">DNA 3'-5' helicase</fullName>
        <ecNumber evidence="16">5.6.2.4</ecNumber>
    </recommendedName>
</protein>
<dbReference type="GO" id="GO:0005524">
    <property type="term" value="F:ATP binding"/>
    <property type="evidence" value="ECO:0007669"/>
    <property type="project" value="UniProtKB-KW"/>
</dbReference>
<evidence type="ECO:0000256" key="17">
    <source>
        <dbReference type="SAM" id="MobiDB-lite"/>
    </source>
</evidence>
<proteinExistence type="inferred from homology"/>
<feature type="domain" description="Helicase C-terminal" evidence="20">
    <location>
        <begin position="214"/>
        <end position="361"/>
    </location>
</feature>
<dbReference type="NCBIfam" id="TIGR01389">
    <property type="entry name" value="recQ"/>
    <property type="match status" value="1"/>
</dbReference>
<dbReference type="InterPro" id="IPR032284">
    <property type="entry name" value="RecQ_Zn-bd"/>
</dbReference>
<dbReference type="InterPro" id="IPR036388">
    <property type="entry name" value="WH-like_DNA-bd_sf"/>
</dbReference>
<dbReference type="GO" id="GO:0009432">
    <property type="term" value="P:SOS response"/>
    <property type="evidence" value="ECO:0007669"/>
    <property type="project" value="InterPro"/>
</dbReference>
<keyword evidence="8 21" id="KW-0347">Helicase</keyword>
<dbReference type="InterPro" id="IPR010997">
    <property type="entry name" value="HRDC-like_sf"/>
</dbReference>
<evidence type="ECO:0000259" key="19">
    <source>
        <dbReference type="PROSITE" id="PS51192"/>
    </source>
</evidence>
<evidence type="ECO:0000256" key="11">
    <source>
        <dbReference type="ARBA" id="ARBA00023125"/>
    </source>
</evidence>
<dbReference type="SMART" id="SM00341">
    <property type="entry name" value="HRDC"/>
    <property type="match status" value="1"/>
</dbReference>
<feature type="region of interest" description="Disordered" evidence="17">
    <location>
        <begin position="507"/>
        <end position="526"/>
    </location>
</feature>
<dbReference type="GO" id="GO:0009378">
    <property type="term" value="F:four-way junction helicase activity"/>
    <property type="evidence" value="ECO:0007669"/>
    <property type="project" value="TreeGrafter"/>
</dbReference>
<dbReference type="SMART" id="SM00490">
    <property type="entry name" value="HELICc"/>
    <property type="match status" value="1"/>
</dbReference>
<dbReference type="Pfam" id="PF00270">
    <property type="entry name" value="DEAD"/>
    <property type="match status" value="1"/>
</dbReference>
<dbReference type="InterPro" id="IPR036390">
    <property type="entry name" value="WH_DNA-bd_sf"/>
</dbReference>
<evidence type="ECO:0000313" key="21">
    <source>
        <dbReference type="EMBL" id="QYZ78381.1"/>
    </source>
</evidence>
<dbReference type="CDD" id="cd18794">
    <property type="entry name" value="SF2_C_RecQ"/>
    <property type="match status" value="1"/>
</dbReference>
<dbReference type="Pfam" id="PF16124">
    <property type="entry name" value="RecQ_Zn_bind"/>
    <property type="match status" value="1"/>
</dbReference>
<keyword evidence="14" id="KW-0413">Isomerase</keyword>
<dbReference type="Gene3D" id="1.10.10.10">
    <property type="entry name" value="Winged helix-like DNA-binding domain superfamily/Winged helix DNA-binding domain"/>
    <property type="match status" value="1"/>
</dbReference>
<dbReference type="InterPro" id="IPR004589">
    <property type="entry name" value="DNA_helicase_ATP-dep_RecQ"/>
</dbReference>
<dbReference type="FunFam" id="3.40.50.300:FF:000340">
    <property type="entry name" value="Bloom syndrome, RecQ helicase"/>
    <property type="match status" value="1"/>
</dbReference>
<dbReference type="Pfam" id="PF00570">
    <property type="entry name" value="HRDC"/>
    <property type="match status" value="1"/>
</dbReference>
<comment type="similarity">
    <text evidence="3">Belongs to the helicase family. RecQ subfamily.</text>
</comment>
<dbReference type="SMART" id="SM00487">
    <property type="entry name" value="DEXDc"/>
    <property type="match status" value="1"/>
</dbReference>
<dbReference type="RefSeq" id="WP_220682133.1">
    <property type="nucleotide sequence ID" value="NZ_CP037968.1"/>
</dbReference>
<reference evidence="21" key="2">
    <citation type="submission" date="2019-03" db="EMBL/GenBank/DDBJ databases">
        <authorList>
            <person name="Chen S.-C."/>
            <person name="Wu S.-Y."/>
            <person name="Lai M.-C."/>
        </authorList>
    </citation>
    <scope>NUCLEOTIDE SEQUENCE</scope>
    <source>
        <strain evidence="21">ML15</strain>
    </source>
</reference>
<dbReference type="PROSITE" id="PS50967">
    <property type="entry name" value="HRDC"/>
    <property type="match status" value="1"/>
</dbReference>
<dbReference type="GO" id="GO:0043138">
    <property type="term" value="F:3'-5' DNA helicase activity"/>
    <property type="evidence" value="ECO:0007669"/>
    <property type="project" value="UniProtKB-EC"/>
</dbReference>
<evidence type="ECO:0000256" key="1">
    <source>
        <dbReference type="ARBA" id="ARBA00001946"/>
    </source>
</evidence>
<evidence type="ECO:0000256" key="13">
    <source>
        <dbReference type="ARBA" id="ARBA00023204"/>
    </source>
</evidence>
<comment type="cofactor">
    <cofactor evidence="1">
        <name>Mg(2+)</name>
        <dbReference type="ChEBI" id="CHEBI:18420"/>
    </cofactor>
</comment>
<organism evidence="21 22">
    <name type="scientific">Methanofollis formosanus</name>
    <dbReference type="NCBI Taxonomy" id="299308"/>
    <lineage>
        <taxon>Archaea</taxon>
        <taxon>Methanobacteriati</taxon>
        <taxon>Methanobacteriota</taxon>
        <taxon>Stenosarchaea group</taxon>
        <taxon>Methanomicrobia</taxon>
        <taxon>Methanomicrobiales</taxon>
        <taxon>Methanomicrobiaceae</taxon>
        <taxon>Methanofollis</taxon>
    </lineage>
</organism>
<dbReference type="GO" id="GO:0046872">
    <property type="term" value="F:metal ion binding"/>
    <property type="evidence" value="ECO:0007669"/>
    <property type="project" value="UniProtKB-KW"/>
</dbReference>
<comment type="cofactor">
    <cofactor evidence="2">
        <name>Zn(2+)</name>
        <dbReference type="ChEBI" id="CHEBI:29105"/>
    </cofactor>
</comment>
<evidence type="ECO:0000256" key="5">
    <source>
        <dbReference type="ARBA" id="ARBA00022741"/>
    </source>
</evidence>
<evidence type="ECO:0000256" key="10">
    <source>
        <dbReference type="ARBA" id="ARBA00022840"/>
    </source>
</evidence>
<dbReference type="GO" id="GO:0006260">
    <property type="term" value="P:DNA replication"/>
    <property type="evidence" value="ECO:0007669"/>
    <property type="project" value="InterPro"/>
</dbReference>
<name>A0A8G0ZZM5_9EURY</name>
<dbReference type="SUPFAM" id="SSF52540">
    <property type="entry name" value="P-loop containing nucleoside triphosphate hydrolases"/>
    <property type="match status" value="1"/>
</dbReference>
<feature type="domain" description="Helicase ATP-binding" evidence="19">
    <location>
        <begin position="25"/>
        <end position="193"/>
    </location>
</feature>
<comment type="catalytic activity">
    <reaction evidence="15">
        <text>Couples ATP hydrolysis with the unwinding of duplex DNA by translocating in the 3'-5' direction.</text>
        <dbReference type="EC" id="5.6.2.4"/>
    </reaction>
</comment>
<dbReference type="NCBIfam" id="TIGR00614">
    <property type="entry name" value="recQ_fam"/>
    <property type="match status" value="1"/>
</dbReference>
<gene>
    <name evidence="21" type="primary">recQ</name>
    <name evidence="21" type="ORF">E2N92_02500</name>
</gene>
<keyword evidence="22" id="KW-1185">Reference proteome</keyword>
<feature type="domain" description="HRDC" evidence="18">
    <location>
        <begin position="523"/>
        <end position="602"/>
    </location>
</feature>
<evidence type="ECO:0000256" key="8">
    <source>
        <dbReference type="ARBA" id="ARBA00022806"/>
    </source>
</evidence>
<evidence type="ECO:0000256" key="7">
    <source>
        <dbReference type="ARBA" id="ARBA00022801"/>
    </source>
</evidence>
<keyword evidence="11" id="KW-0238">DNA-binding</keyword>
<keyword evidence="6" id="KW-0227">DNA damage</keyword>
<evidence type="ECO:0000256" key="4">
    <source>
        <dbReference type="ARBA" id="ARBA00022723"/>
    </source>
</evidence>
<dbReference type="InterPro" id="IPR006293">
    <property type="entry name" value="DNA_helicase_ATP-dep_RecQ_bac"/>
</dbReference>
<dbReference type="PROSITE" id="PS51194">
    <property type="entry name" value="HELICASE_CTER"/>
    <property type="match status" value="1"/>
</dbReference>
<dbReference type="InterPro" id="IPR027417">
    <property type="entry name" value="P-loop_NTPase"/>
</dbReference>
<evidence type="ECO:0000256" key="12">
    <source>
        <dbReference type="ARBA" id="ARBA00023172"/>
    </source>
</evidence>
<dbReference type="GO" id="GO:0005737">
    <property type="term" value="C:cytoplasm"/>
    <property type="evidence" value="ECO:0007669"/>
    <property type="project" value="TreeGrafter"/>
</dbReference>
<keyword evidence="9" id="KW-0862">Zinc</keyword>
<dbReference type="SMART" id="SM00956">
    <property type="entry name" value="RQC"/>
    <property type="match status" value="1"/>
</dbReference>
<dbReference type="Pfam" id="PF00271">
    <property type="entry name" value="Helicase_C"/>
    <property type="match status" value="1"/>
</dbReference>
<dbReference type="InterPro" id="IPR001650">
    <property type="entry name" value="Helicase_C-like"/>
</dbReference>
<dbReference type="InterPro" id="IPR018982">
    <property type="entry name" value="RQC_domain"/>
</dbReference>
<dbReference type="GO" id="GO:0016787">
    <property type="term" value="F:hydrolase activity"/>
    <property type="evidence" value="ECO:0007669"/>
    <property type="project" value="UniProtKB-KW"/>
</dbReference>